<name>A0A9P1FHX9_9DINO</name>
<keyword evidence="3" id="KW-0378">Hydrolase</keyword>
<evidence type="ECO:0000256" key="3">
    <source>
        <dbReference type="ARBA" id="ARBA00022801"/>
    </source>
</evidence>
<reference evidence="6" key="2">
    <citation type="submission" date="2024-04" db="EMBL/GenBank/DDBJ databases">
        <authorList>
            <person name="Chen Y."/>
            <person name="Shah S."/>
            <person name="Dougan E. K."/>
            <person name="Thang M."/>
            <person name="Chan C."/>
        </authorList>
    </citation>
    <scope>NUCLEOTIDE SEQUENCE [LARGE SCALE GENOMIC DNA]</scope>
</reference>
<feature type="domain" description="PPPDE" evidence="4">
    <location>
        <begin position="1"/>
        <end position="94"/>
    </location>
</feature>
<dbReference type="EMBL" id="CAMXCT010000299">
    <property type="protein sequence ID" value="CAI3976818.1"/>
    <property type="molecule type" value="Genomic_DNA"/>
</dbReference>
<evidence type="ECO:0000256" key="1">
    <source>
        <dbReference type="ARBA" id="ARBA00008140"/>
    </source>
</evidence>
<comment type="similarity">
    <text evidence="1">Belongs to the DeSI family.</text>
</comment>
<dbReference type="PROSITE" id="PS51858">
    <property type="entry name" value="PPPDE"/>
    <property type="match status" value="1"/>
</dbReference>
<dbReference type="GO" id="GO:0006508">
    <property type="term" value="P:proteolysis"/>
    <property type="evidence" value="ECO:0007669"/>
    <property type="project" value="UniProtKB-KW"/>
</dbReference>
<dbReference type="PANTHER" id="PTHR12378">
    <property type="entry name" value="DESUMOYLATING ISOPEPTIDASE"/>
    <property type="match status" value="1"/>
</dbReference>
<evidence type="ECO:0000313" key="5">
    <source>
        <dbReference type="EMBL" id="CAI3976818.1"/>
    </source>
</evidence>
<gene>
    <name evidence="5" type="ORF">C1SCF055_LOCUS5011</name>
</gene>
<dbReference type="Pfam" id="PF05903">
    <property type="entry name" value="Peptidase_C97"/>
    <property type="match status" value="1"/>
</dbReference>
<accession>A0A9P1FHX9</accession>
<dbReference type="Gene3D" id="3.90.1720.30">
    <property type="entry name" value="PPPDE domains"/>
    <property type="match status" value="1"/>
</dbReference>
<dbReference type="InterPro" id="IPR042266">
    <property type="entry name" value="PPPDE_sf"/>
</dbReference>
<proteinExistence type="inferred from homology"/>
<protein>
    <submittedName>
        <fullName evidence="7">DeSI-like protein</fullName>
    </submittedName>
</protein>
<dbReference type="GO" id="GO:0016579">
    <property type="term" value="P:protein deubiquitination"/>
    <property type="evidence" value="ECO:0007669"/>
    <property type="project" value="TreeGrafter"/>
</dbReference>
<dbReference type="AlphaFoldDB" id="A0A9P1FHX9"/>
<dbReference type="GO" id="GO:0101005">
    <property type="term" value="F:deubiquitinase activity"/>
    <property type="evidence" value="ECO:0007669"/>
    <property type="project" value="TreeGrafter"/>
</dbReference>
<evidence type="ECO:0000256" key="2">
    <source>
        <dbReference type="ARBA" id="ARBA00022670"/>
    </source>
</evidence>
<dbReference type="EMBL" id="CAMXCT020000299">
    <property type="protein sequence ID" value="CAL1130193.1"/>
    <property type="molecule type" value="Genomic_DNA"/>
</dbReference>
<dbReference type="OrthoDB" id="412286at2759"/>
<dbReference type="EMBL" id="CAMXCT030000299">
    <property type="protein sequence ID" value="CAL4764130.1"/>
    <property type="molecule type" value="Genomic_DNA"/>
</dbReference>
<organism evidence="5">
    <name type="scientific">Cladocopium goreaui</name>
    <dbReference type="NCBI Taxonomy" id="2562237"/>
    <lineage>
        <taxon>Eukaryota</taxon>
        <taxon>Sar</taxon>
        <taxon>Alveolata</taxon>
        <taxon>Dinophyceae</taxon>
        <taxon>Suessiales</taxon>
        <taxon>Symbiodiniaceae</taxon>
        <taxon>Cladocopium</taxon>
    </lineage>
</organism>
<keyword evidence="8" id="KW-1185">Reference proteome</keyword>
<dbReference type="PANTHER" id="PTHR12378:SF80">
    <property type="entry name" value="IP06716P-RELATED"/>
    <property type="match status" value="1"/>
</dbReference>
<evidence type="ECO:0000313" key="6">
    <source>
        <dbReference type="EMBL" id="CAL1130193.1"/>
    </source>
</evidence>
<evidence type="ECO:0000313" key="7">
    <source>
        <dbReference type="EMBL" id="CAL4764130.1"/>
    </source>
</evidence>
<evidence type="ECO:0000259" key="4">
    <source>
        <dbReference type="PROSITE" id="PS51858"/>
    </source>
</evidence>
<reference evidence="5" key="1">
    <citation type="submission" date="2022-10" db="EMBL/GenBank/DDBJ databases">
        <authorList>
            <person name="Chen Y."/>
            <person name="Dougan E. K."/>
            <person name="Chan C."/>
            <person name="Rhodes N."/>
            <person name="Thang M."/>
        </authorList>
    </citation>
    <scope>NUCLEOTIDE SEQUENCE</scope>
</reference>
<dbReference type="InterPro" id="IPR008580">
    <property type="entry name" value="PPPDE_dom"/>
</dbReference>
<dbReference type="SMART" id="SM01179">
    <property type="entry name" value="DUF862"/>
    <property type="match status" value="1"/>
</dbReference>
<comment type="caution">
    <text evidence="5">The sequence shown here is derived from an EMBL/GenBank/DDBJ whole genome shotgun (WGS) entry which is preliminary data.</text>
</comment>
<evidence type="ECO:0000313" key="8">
    <source>
        <dbReference type="Proteomes" id="UP001152797"/>
    </source>
</evidence>
<keyword evidence="2" id="KW-0645">Protease</keyword>
<sequence>MPPGHLPVTGIHSMPPRSCPGATYRESISLGAVPHSAEEVWQILLKLAVQWLATAYHPLKRNCLNFCSEFATALAVQDVPSWVGRLALAADILLSPVVGVLDAFNALGSLDAAPVDAVLADEDARQRQLPVTSEACDTTCDLVPVLPENEQSPSAIETAVVQDFFEQFDWANTQMAAEHRLWEEQLEQKRLQCLLAFL</sequence>
<dbReference type="Proteomes" id="UP001152797">
    <property type="component" value="Unassembled WGS sequence"/>
</dbReference>